<feature type="transmembrane region" description="Helical" evidence="5">
    <location>
        <begin position="21"/>
        <end position="40"/>
    </location>
</feature>
<evidence type="ECO:0000259" key="6">
    <source>
        <dbReference type="Pfam" id="PF00892"/>
    </source>
</evidence>
<proteinExistence type="predicted"/>
<accession>A0A4R6WM83</accession>
<keyword evidence="2 5" id="KW-0812">Transmembrane</keyword>
<feature type="transmembrane region" description="Helical" evidence="5">
    <location>
        <begin position="226"/>
        <end position="246"/>
    </location>
</feature>
<evidence type="ECO:0000256" key="4">
    <source>
        <dbReference type="ARBA" id="ARBA00023136"/>
    </source>
</evidence>
<dbReference type="Pfam" id="PF00892">
    <property type="entry name" value="EamA"/>
    <property type="match status" value="2"/>
</dbReference>
<reference evidence="7 8" key="1">
    <citation type="submission" date="2019-03" db="EMBL/GenBank/DDBJ databases">
        <title>Genomic Encyclopedia of Type Strains, Phase III (KMG-III): the genomes of soil and plant-associated and newly described type strains.</title>
        <authorList>
            <person name="Whitman W."/>
        </authorList>
    </citation>
    <scope>NUCLEOTIDE SEQUENCE [LARGE SCALE GENOMIC DNA]</scope>
    <source>
        <strain evidence="7 8">CGMCC 1.7660</strain>
    </source>
</reference>
<dbReference type="EMBL" id="SNYW01000008">
    <property type="protein sequence ID" value="TDQ82099.1"/>
    <property type="molecule type" value="Genomic_DNA"/>
</dbReference>
<evidence type="ECO:0000313" key="7">
    <source>
        <dbReference type="EMBL" id="TDQ82099.1"/>
    </source>
</evidence>
<feature type="transmembrane region" description="Helical" evidence="5">
    <location>
        <begin position="253"/>
        <end position="274"/>
    </location>
</feature>
<evidence type="ECO:0000313" key="8">
    <source>
        <dbReference type="Proteomes" id="UP000295783"/>
    </source>
</evidence>
<comment type="caution">
    <text evidence="7">The sequence shown here is derived from an EMBL/GenBank/DDBJ whole genome shotgun (WGS) entry which is preliminary data.</text>
</comment>
<feature type="domain" description="EamA" evidence="6">
    <location>
        <begin position="166"/>
        <end position="297"/>
    </location>
</feature>
<dbReference type="RefSeq" id="WP_133613410.1">
    <property type="nucleotide sequence ID" value="NZ_SNYW01000008.1"/>
</dbReference>
<evidence type="ECO:0000256" key="3">
    <source>
        <dbReference type="ARBA" id="ARBA00022989"/>
    </source>
</evidence>
<feature type="transmembrane region" description="Helical" evidence="5">
    <location>
        <begin position="46"/>
        <end position="67"/>
    </location>
</feature>
<dbReference type="AlphaFoldDB" id="A0A4R6WM83"/>
<feature type="transmembrane region" description="Helical" evidence="5">
    <location>
        <begin position="194"/>
        <end position="214"/>
    </location>
</feature>
<dbReference type="GO" id="GO:0016020">
    <property type="term" value="C:membrane"/>
    <property type="evidence" value="ECO:0007669"/>
    <property type="project" value="UniProtKB-SubCell"/>
</dbReference>
<feature type="transmembrane region" description="Helical" evidence="5">
    <location>
        <begin position="280"/>
        <end position="297"/>
    </location>
</feature>
<feature type="domain" description="EamA" evidence="6">
    <location>
        <begin position="24"/>
        <end position="151"/>
    </location>
</feature>
<keyword evidence="8" id="KW-1185">Reference proteome</keyword>
<protein>
    <submittedName>
        <fullName evidence="7">Drug/metabolite transporter (DMT)-like permease</fullName>
    </submittedName>
</protein>
<gene>
    <name evidence="7" type="ORF">A8950_1919</name>
</gene>
<dbReference type="PANTHER" id="PTHR32322">
    <property type="entry name" value="INNER MEMBRANE TRANSPORTER"/>
    <property type="match status" value="1"/>
</dbReference>
<name>A0A4R6WM83_9PROT</name>
<evidence type="ECO:0000256" key="1">
    <source>
        <dbReference type="ARBA" id="ARBA00004141"/>
    </source>
</evidence>
<dbReference type="InterPro" id="IPR000620">
    <property type="entry name" value="EamA_dom"/>
</dbReference>
<keyword evidence="4 5" id="KW-0472">Membrane</keyword>
<comment type="subcellular location">
    <subcellularLocation>
        <location evidence="1">Membrane</location>
        <topology evidence="1">Multi-pass membrane protein</topology>
    </subcellularLocation>
</comment>
<keyword evidence="3 5" id="KW-1133">Transmembrane helix</keyword>
<evidence type="ECO:0000256" key="5">
    <source>
        <dbReference type="SAM" id="Phobius"/>
    </source>
</evidence>
<dbReference type="InterPro" id="IPR050638">
    <property type="entry name" value="AA-Vitamin_Transporters"/>
</dbReference>
<feature type="transmembrane region" description="Helical" evidence="5">
    <location>
        <begin position="160"/>
        <end position="182"/>
    </location>
</feature>
<organism evidence="7 8">
    <name type="scientific">Dongia mobilis</name>
    <dbReference type="NCBI Taxonomy" id="578943"/>
    <lineage>
        <taxon>Bacteria</taxon>
        <taxon>Pseudomonadati</taxon>
        <taxon>Pseudomonadota</taxon>
        <taxon>Alphaproteobacteria</taxon>
        <taxon>Rhodospirillales</taxon>
        <taxon>Dongiaceae</taxon>
        <taxon>Dongia</taxon>
    </lineage>
</organism>
<feature type="transmembrane region" description="Helical" evidence="5">
    <location>
        <begin position="138"/>
        <end position="154"/>
    </location>
</feature>
<feature type="transmembrane region" description="Helical" evidence="5">
    <location>
        <begin position="106"/>
        <end position="126"/>
    </location>
</feature>
<dbReference type="PANTHER" id="PTHR32322:SF9">
    <property type="entry name" value="AMINO-ACID METABOLITE EFFLUX PUMP-RELATED"/>
    <property type="match status" value="1"/>
</dbReference>
<dbReference type="InterPro" id="IPR037185">
    <property type="entry name" value="EmrE-like"/>
</dbReference>
<dbReference type="OrthoDB" id="9810556at2"/>
<sequence length="307" mass="32784">MTAQHQKPPAIQAPGLAEFGLLGLLALVWGSSFLFIKVAVDHGLPPLSLAILRIGMAAVILVGLARWRGQEWPRGAGLWARLTFLGVIGNSLPFFLIGWGEQFTTSQLAAILMATIPLLVVVIAHVMTHDEKLSLPKIAGVLCGFAGVVTLVGFDALKGLGAQVVGQLAILGACLSYSLYGVNARRLPQMGAEMTVGIILVLGFVTMAPIWLIVDQPWNLAPDGKAVFAAFWLGLLSTAFGNWLFFTLMRRAGASFASTNNFLVPIMGLGWGYFGYAEVPGWNAVAALVLILIGLALPRLRLGRRQS</sequence>
<evidence type="ECO:0000256" key="2">
    <source>
        <dbReference type="ARBA" id="ARBA00022692"/>
    </source>
</evidence>
<dbReference type="SUPFAM" id="SSF103481">
    <property type="entry name" value="Multidrug resistance efflux transporter EmrE"/>
    <property type="match status" value="2"/>
</dbReference>
<feature type="transmembrane region" description="Helical" evidence="5">
    <location>
        <begin position="79"/>
        <end position="100"/>
    </location>
</feature>
<dbReference type="Proteomes" id="UP000295783">
    <property type="component" value="Unassembled WGS sequence"/>
</dbReference>